<reference evidence="1 2" key="1">
    <citation type="submission" date="2018-06" db="EMBL/GenBank/DDBJ databases">
        <title>Genomic Encyclopedia of Type Strains, Phase III (KMG-III): the genomes of soil and plant-associated and newly described type strains.</title>
        <authorList>
            <person name="Whitman W."/>
        </authorList>
    </citation>
    <scope>NUCLEOTIDE SEQUENCE [LARGE SCALE GENOMIC DNA]</scope>
    <source>
        <strain evidence="1 2">CECT 7646</strain>
    </source>
</reference>
<sequence>MPYAGSQVARGGRLCILGNQDNKETPFAVTSFGGVLLTCVIRLHTNAG</sequence>
<dbReference type="EMBL" id="QJTC01000004">
    <property type="protein sequence ID" value="PYE78927.1"/>
    <property type="molecule type" value="Genomic_DNA"/>
</dbReference>
<dbReference type="Proteomes" id="UP000247540">
    <property type="component" value="Unassembled WGS sequence"/>
</dbReference>
<comment type="caution">
    <text evidence="1">The sequence shown here is derived from an EMBL/GenBank/DDBJ whole genome shotgun (WGS) entry which is preliminary data.</text>
</comment>
<dbReference type="AlphaFoldDB" id="A0A318SIV8"/>
<protein>
    <submittedName>
        <fullName evidence="1">Uncharacterized protein</fullName>
    </submittedName>
</protein>
<name>A0A318SIV8_9BURK</name>
<gene>
    <name evidence="1" type="ORF">DFQ15_104120</name>
</gene>
<proteinExistence type="predicted"/>
<keyword evidence="2" id="KW-1185">Reference proteome</keyword>
<organism evidence="1 2">
    <name type="scientific">Xylophilus ampelinus</name>
    <dbReference type="NCBI Taxonomy" id="54067"/>
    <lineage>
        <taxon>Bacteria</taxon>
        <taxon>Pseudomonadati</taxon>
        <taxon>Pseudomonadota</taxon>
        <taxon>Betaproteobacteria</taxon>
        <taxon>Burkholderiales</taxon>
        <taxon>Xylophilus</taxon>
    </lineage>
</organism>
<evidence type="ECO:0000313" key="1">
    <source>
        <dbReference type="EMBL" id="PYE78927.1"/>
    </source>
</evidence>
<evidence type="ECO:0000313" key="2">
    <source>
        <dbReference type="Proteomes" id="UP000247540"/>
    </source>
</evidence>
<accession>A0A318SIV8</accession>